<organism evidence="2 3">
    <name type="scientific">Geranomyces variabilis</name>
    <dbReference type="NCBI Taxonomy" id="109894"/>
    <lineage>
        <taxon>Eukaryota</taxon>
        <taxon>Fungi</taxon>
        <taxon>Fungi incertae sedis</taxon>
        <taxon>Chytridiomycota</taxon>
        <taxon>Chytridiomycota incertae sedis</taxon>
        <taxon>Chytridiomycetes</taxon>
        <taxon>Spizellomycetales</taxon>
        <taxon>Powellomycetaceae</taxon>
        <taxon>Geranomyces</taxon>
    </lineage>
</organism>
<evidence type="ECO:0000313" key="2">
    <source>
        <dbReference type="EMBL" id="KAJ3173323.1"/>
    </source>
</evidence>
<keyword evidence="3" id="KW-1185">Reference proteome</keyword>
<dbReference type="Proteomes" id="UP001212152">
    <property type="component" value="Unassembled WGS sequence"/>
</dbReference>
<feature type="region of interest" description="Disordered" evidence="1">
    <location>
        <begin position="1"/>
        <end position="46"/>
    </location>
</feature>
<dbReference type="EMBL" id="JADGJQ010000072">
    <property type="protein sequence ID" value="KAJ3173323.1"/>
    <property type="molecule type" value="Genomic_DNA"/>
</dbReference>
<feature type="compositionally biased region" description="Low complexity" evidence="1">
    <location>
        <begin position="32"/>
        <end position="41"/>
    </location>
</feature>
<evidence type="ECO:0000313" key="3">
    <source>
        <dbReference type="Proteomes" id="UP001212152"/>
    </source>
</evidence>
<feature type="compositionally biased region" description="Low complexity" evidence="1">
    <location>
        <begin position="1"/>
        <end position="13"/>
    </location>
</feature>
<gene>
    <name evidence="2" type="ORF">HDU87_007697</name>
</gene>
<feature type="region of interest" description="Disordered" evidence="1">
    <location>
        <begin position="166"/>
        <end position="235"/>
    </location>
</feature>
<reference evidence="2" key="1">
    <citation type="submission" date="2020-05" db="EMBL/GenBank/DDBJ databases">
        <title>Phylogenomic resolution of chytrid fungi.</title>
        <authorList>
            <person name="Stajich J.E."/>
            <person name="Amses K."/>
            <person name="Simmons R."/>
            <person name="Seto K."/>
            <person name="Myers J."/>
            <person name="Bonds A."/>
            <person name="Quandt C.A."/>
            <person name="Barry K."/>
            <person name="Liu P."/>
            <person name="Grigoriev I."/>
            <person name="Longcore J.E."/>
            <person name="James T.Y."/>
        </authorList>
    </citation>
    <scope>NUCLEOTIDE SEQUENCE</scope>
    <source>
        <strain evidence="2">JEL0379</strain>
    </source>
</reference>
<feature type="region of interest" description="Disordered" evidence="1">
    <location>
        <begin position="248"/>
        <end position="355"/>
    </location>
</feature>
<comment type="caution">
    <text evidence="2">The sequence shown here is derived from an EMBL/GenBank/DDBJ whole genome shotgun (WGS) entry which is preliminary data.</text>
</comment>
<name>A0AAD5TGB0_9FUNG</name>
<protein>
    <submittedName>
        <fullName evidence="2">Uncharacterized protein</fullName>
    </submittedName>
</protein>
<feature type="compositionally biased region" description="Acidic residues" evidence="1">
    <location>
        <begin position="320"/>
        <end position="329"/>
    </location>
</feature>
<feature type="compositionally biased region" description="Acidic residues" evidence="1">
    <location>
        <begin position="268"/>
        <end position="282"/>
    </location>
</feature>
<accession>A0AAD5TGB0</accession>
<dbReference type="AlphaFoldDB" id="A0AAD5TGB0"/>
<evidence type="ECO:0000256" key="1">
    <source>
        <dbReference type="SAM" id="MobiDB-lite"/>
    </source>
</evidence>
<proteinExistence type="predicted"/>
<sequence>MPKHAVAAAAGPALVSTRSGRTVHPGAAKHNPAASSASPAAEGNTAAPPLVSDRILVCRSCGADLPDDVIAFRKHLRSECPTFIKERTKPPVLAPKLAAFLRPDQETLFRQKFRFFCDLCPPNFSSGDRFKGCFGDIYCITRHEWRAHRIYKDGLPWSHVSYHAAKTNSPLKKSKKGKKRELSPSAHQQPRSSAKRAAVTAGAGRREDAGETSISKVRATRERRHSATFDHTPSAAKAAAIAALLPPGKREYDPASPAWDRRWIPFDPNDDAGGDDELESGDEGSHDSGDEESAVAARVSRQREWEQKQKAKVNPKPAPIEDDGSDSEYDNPYNLPDKLSDTSEDDEEDHARTLV</sequence>
<feature type="compositionally biased region" description="Basic and acidic residues" evidence="1">
    <location>
        <begin position="248"/>
        <end position="264"/>
    </location>
</feature>